<dbReference type="GO" id="GO:0004803">
    <property type="term" value="F:transposase activity"/>
    <property type="evidence" value="ECO:0007669"/>
    <property type="project" value="InterPro"/>
</dbReference>
<evidence type="ECO:0000313" key="3">
    <source>
        <dbReference type="EMBL" id="GEP73741.1"/>
    </source>
</evidence>
<dbReference type="Proteomes" id="UP000321569">
    <property type="component" value="Unassembled WGS sequence"/>
</dbReference>
<dbReference type="AlphaFoldDB" id="A0A512PRD5"/>
<dbReference type="GO" id="GO:0006313">
    <property type="term" value="P:DNA transposition"/>
    <property type="evidence" value="ECO:0007669"/>
    <property type="project" value="InterPro"/>
</dbReference>
<reference evidence="3 4" key="1">
    <citation type="submission" date="2019-07" db="EMBL/GenBank/DDBJ databases">
        <title>Whole genome shotgun sequence of Lactobacillus rapi NBRC 109618.</title>
        <authorList>
            <person name="Hosoyama A."/>
            <person name="Uohara A."/>
            <person name="Ohji S."/>
            <person name="Ichikawa N."/>
        </authorList>
    </citation>
    <scope>NUCLEOTIDE SEQUENCE [LARGE SCALE GENOMIC DNA]</scope>
    <source>
        <strain evidence="3 4">NBRC 109618</strain>
    </source>
</reference>
<evidence type="ECO:0000259" key="1">
    <source>
        <dbReference type="Pfam" id="PF01548"/>
    </source>
</evidence>
<protein>
    <submittedName>
        <fullName evidence="3">IS110 family transposase</fullName>
    </submittedName>
</protein>
<dbReference type="InterPro" id="IPR047650">
    <property type="entry name" value="Transpos_IS110"/>
</dbReference>
<feature type="domain" description="Transposase IS110-like N-terminal" evidence="1">
    <location>
        <begin position="4"/>
        <end position="156"/>
    </location>
</feature>
<dbReference type="PANTHER" id="PTHR33055:SF13">
    <property type="entry name" value="TRANSPOSASE"/>
    <property type="match status" value="1"/>
</dbReference>
<name>A0A512PRD5_9LACO</name>
<accession>A0A512PRD5</accession>
<dbReference type="InterPro" id="IPR002525">
    <property type="entry name" value="Transp_IS110-like_N"/>
</dbReference>
<feature type="domain" description="Transposase IS116/IS110/IS902 C-terminal" evidence="2">
    <location>
        <begin position="270"/>
        <end position="340"/>
    </location>
</feature>
<dbReference type="EMBL" id="BKAM01000149">
    <property type="protein sequence ID" value="GEP73741.1"/>
    <property type="molecule type" value="Genomic_DNA"/>
</dbReference>
<evidence type="ECO:0000259" key="2">
    <source>
        <dbReference type="Pfam" id="PF02371"/>
    </source>
</evidence>
<dbReference type="InterPro" id="IPR003346">
    <property type="entry name" value="Transposase_20"/>
</dbReference>
<dbReference type="NCBIfam" id="NF033542">
    <property type="entry name" value="transpos_IS110"/>
    <property type="match status" value="1"/>
</dbReference>
<proteinExistence type="predicted"/>
<sequence length="401" mass="45836">MQFIGIDVAEGSSVCVSVKGGHQVGSISFKHNRGGFNQLKHFISQTADKPVLVFESTGTYSDSLARFCRAENYIFYELNAFEAKIKMRQSRPNKTDAHDAFHLALLAETQYTSLHTRRVLGEPFFSLRQLSRQYHQFFESRRRTINNLHAVLETTFRELNDVLDSFTRPVNLAIIRLYPHPDLLFGLSKSQIISQVSNQVSRQTRPSGIRKRCVDVLRAAELSYPAVSSSSVMIEIIRRYCDQIESLNSEIKLLVKELIKTAGQSNQFSILCSIPGVGQLSAALLMGELGDINQFKTYKQLNAYAGIDTRHYQSGKTEKADIITRHGRPRARLVMYQIIVGMLLNQQRTPSHITDYYYKMKRQPFNKKHMVAVTACMNQLTRTICNLVHTNQKYEYRKASH</sequence>
<dbReference type="PANTHER" id="PTHR33055">
    <property type="entry name" value="TRANSPOSASE FOR INSERTION SEQUENCE ELEMENT IS1111A"/>
    <property type="match status" value="1"/>
</dbReference>
<dbReference type="Pfam" id="PF02371">
    <property type="entry name" value="Transposase_20"/>
    <property type="match status" value="1"/>
</dbReference>
<organism evidence="3 4">
    <name type="scientific">Lentilactobacillus rapi</name>
    <dbReference type="NCBI Taxonomy" id="481723"/>
    <lineage>
        <taxon>Bacteria</taxon>
        <taxon>Bacillati</taxon>
        <taxon>Bacillota</taxon>
        <taxon>Bacilli</taxon>
        <taxon>Lactobacillales</taxon>
        <taxon>Lactobacillaceae</taxon>
        <taxon>Lentilactobacillus</taxon>
    </lineage>
</organism>
<dbReference type="GO" id="GO:0003677">
    <property type="term" value="F:DNA binding"/>
    <property type="evidence" value="ECO:0007669"/>
    <property type="project" value="InterPro"/>
</dbReference>
<dbReference type="Pfam" id="PF01548">
    <property type="entry name" value="DEDD_Tnp_IS110"/>
    <property type="match status" value="1"/>
</dbReference>
<gene>
    <name evidence="3" type="ORF">LRA02_26090</name>
</gene>
<comment type="caution">
    <text evidence="3">The sequence shown here is derived from an EMBL/GenBank/DDBJ whole genome shotgun (WGS) entry which is preliminary data.</text>
</comment>
<dbReference type="RefSeq" id="WP_186825989.1">
    <property type="nucleotide sequence ID" value="NZ_BKAM01000149.1"/>
</dbReference>
<evidence type="ECO:0000313" key="4">
    <source>
        <dbReference type="Proteomes" id="UP000321569"/>
    </source>
</evidence>